<keyword evidence="5 11" id="KW-0812">Transmembrane</keyword>
<evidence type="ECO:0000256" key="6">
    <source>
        <dbReference type="ARBA" id="ARBA00022927"/>
    </source>
</evidence>
<evidence type="ECO:0000313" key="12">
    <source>
        <dbReference type="EMBL" id="ESO13007.1"/>
    </source>
</evidence>
<evidence type="ECO:0000256" key="7">
    <source>
        <dbReference type="ARBA" id="ARBA00022989"/>
    </source>
</evidence>
<dbReference type="KEGG" id="hro:HELRODRAFT_63220"/>
<reference evidence="14" key="1">
    <citation type="submission" date="2012-12" db="EMBL/GenBank/DDBJ databases">
        <authorList>
            <person name="Hellsten U."/>
            <person name="Grimwood J."/>
            <person name="Chapman J.A."/>
            <person name="Shapiro H."/>
            <person name="Aerts A."/>
            <person name="Otillar R.P."/>
            <person name="Terry A.Y."/>
            <person name="Boore J.L."/>
            <person name="Simakov O."/>
            <person name="Marletaz F."/>
            <person name="Cho S.-J."/>
            <person name="Edsinger-Gonzales E."/>
            <person name="Havlak P."/>
            <person name="Kuo D.-H."/>
            <person name="Larsson T."/>
            <person name="Lv J."/>
            <person name="Arendt D."/>
            <person name="Savage R."/>
            <person name="Osoegawa K."/>
            <person name="de Jong P."/>
            <person name="Lindberg D.R."/>
            <person name="Seaver E.C."/>
            <person name="Weisblat D.A."/>
            <person name="Putnam N.H."/>
            <person name="Grigoriev I.V."/>
            <person name="Rokhsar D.S."/>
        </authorList>
    </citation>
    <scope>NUCLEOTIDE SEQUENCE</scope>
</reference>
<dbReference type="EnsemblMetazoa" id="HelroT63220">
    <property type="protein sequence ID" value="HelroP63220"/>
    <property type="gene ID" value="HelroG63220"/>
</dbReference>
<dbReference type="GO" id="GO:0005801">
    <property type="term" value="C:cis-Golgi network"/>
    <property type="evidence" value="ECO:0007669"/>
    <property type="project" value="InterPro"/>
</dbReference>
<dbReference type="EMBL" id="AMQM01000283">
    <property type="status" value="NOT_ANNOTATED_CDS"/>
    <property type="molecule type" value="Genomic_DNA"/>
</dbReference>
<keyword evidence="9 10" id="KW-0472">Membrane</keyword>
<dbReference type="GO" id="GO:0006906">
    <property type="term" value="P:vesicle fusion"/>
    <property type="evidence" value="ECO:0000318"/>
    <property type="project" value="GO_Central"/>
</dbReference>
<dbReference type="EMBL" id="KB095811">
    <property type="protein sequence ID" value="ESO13007.1"/>
    <property type="molecule type" value="Genomic_DNA"/>
</dbReference>
<accession>T1FXC6</accession>
<dbReference type="Proteomes" id="UP000015101">
    <property type="component" value="Unassembled WGS sequence"/>
</dbReference>
<feature type="transmembrane region" description="Helical" evidence="11">
    <location>
        <begin position="220"/>
        <end position="238"/>
    </location>
</feature>
<evidence type="ECO:0000256" key="3">
    <source>
        <dbReference type="ARBA" id="ARBA00015612"/>
    </source>
</evidence>
<evidence type="ECO:0000256" key="2">
    <source>
        <dbReference type="ARBA" id="ARBA00008473"/>
    </source>
</evidence>
<comment type="function">
    <text evidence="10">Involved in transport from the ER to the Golgi apparatus as well as in intra-Golgi transport. It belongs to a super-family of proteins called t-SNAREs or soluble NSF (N-ethylmaleimide-sensitive factor) attachment protein receptor.</text>
</comment>
<evidence type="ECO:0000256" key="9">
    <source>
        <dbReference type="ARBA" id="ARBA00023136"/>
    </source>
</evidence>
<proteinExistence type="inferred from homology"/>
<evidence type="ECO:0000256" key="5">
    <source>
        <dbReference type="ARBA" id="ARBA00022692"/>
    </source>
</evidence>
<keyword evidence="14" id="KW-1185">Reference proteome</keyword>
<dbReference type="CTD" id="20213474"/>
<dbReference type="OrthoDB" id="422156at2759"/>
<dbReference type="InParanoid" id="T1FXC6"/>
<dbReference type="STRING" id="6412.T1FXC6"/>
<name>T1FXC6_HELRO</name>
<evidence type="ECO:0000256" key="1">
    <source>
        <dbReference type="ARBA" id="ARBA00004409"/>
    </source>
</evidence>
<dbReference type="GO" id="GO:0000139">
    <property type="term" value="C:Golgi membrane"/>
    <property type="evidence" value="ECO:0000318"/>
    <property type="project" value="GO_Central"/>
</dbReference>
<dbReference type="OMA" id="EILRDYC"/>
<dbReference type="HOGENOM" id="CLU_078034_0_1_1"/>
<keyword evidence="6 10" id="KW-0653">Protein transport</keyword>
<dbReference type="PANTHER" id="PTHR21094:SF2">
    <property type="entry name" value="GOLGI SNAP RECEPTOR COMPLEX MEMBER 1"/>
    <property type="match status" value="1"/>
</dbReference>
<comment type="subunit">
    <text evidence="10">Component of several multiprotein Golgi SNARE complexes.</text>
</comment>
<dbReference type="CDD" id="cd15864">
    <property type="entry name" value="SNARE_GS28"/>
    <property type="match status" value="1"/>
</dbReference>
<comment type="subcellular location">
    <subcellularLocation>
        <location evidence="1">Golgi apparatus membrane</location>
        <topology evidence="1">Single-pass type IV membrane protein</topology>
    </subcellularLocation>
</comment>
<dbReference type="GO" id="GO:0048219">
    <property type="term" value="P:inter-Golgi cisterna vesicle-mediated transport"/>
    <property type="evidence" value="ECO:0000318"/>
    <property type="project" value="GO_Central"/>
</dbReference>
<dbReference type="GO" id="GO:0031201">
    <property type="term" value="C:SNARE complex"/>
    <property type="evidence" value="ECO:0000318"/>
    <property type="project" value="GO_Central"/>
</dbReference>
<dbReference type="GO" id="GO:0015031">
    <property type="term" value="P:protein transport"/>
    <property type="evidence" value="ECO:0007669"/>
    <property type="project" value="UniProtKB-KW"/>
</dbReference>
<keyword evidence="10" id="KW-0931">ER-Golgi transport</keyword>
<protein>
    <recommendedName>
        <fullName evidence="3 10">Golgi SNAP receptor complex member 1</fullName>
    </recommendedName>
</protein>
<keyword evidence="7 11" id="KW-1133">Transmembrane helix</keyword>
<evidence type="ECO:0000256" key="8">
    <source>
        <dbReference type="ARBA" id="ARBA00023034"/>
    </source>
</evidence>
<keyword evidence="4 10" id="KW-0813">Transport</keyword>
<reference evidence="13" key="3">
    <citation type="submission" date="2015-06" db="UniProtKB">
        <authorList>
            <consortium name="EnsemblMetazoa"/>
        </authorList>
    </citation>
    <scope>IDENTIFICATION</scope>
</reference>
<dbReference type="GeneID" id="20213474"/>
<dbReference type="FunCoup" id="T1FXC6">
    <property type="interactions" value="1664"/>
</dbReference>
<evidence type="ECO:0000256" key="10">
    <source>
        <dbReference type="PIRNR" id="PIRNR027109"/>
    </source>
</evidence>
<dbReference type="AlphaFoldDB" id="T1FXC6"/>
<comment type="similarity">
    <text evidence="2 10">Belongs to the GOSR1 family.</text>
</comment>
<dbReference type="GO" id="GO:0005797">
    <property type="term" value="C:Golgi medial cisterna"/>
    <property type="evidence" value="ECO:0000318"/>
    <property type="project" value="GO_Central"/>
</dbReference>
<organism evidence="13 14">
    <name type="scientific">Helobdella robusta</name>
    <name type="common">Californian leech</name>
    <dbReference type="NCBI Taxonomy" id="6412"/>
    <lineage>
        <taxon>Eukaryota</taxon>
        <taxon>Metazoa</taxon>
        <taxon>Spiralia</taxon>
        <taxon>Lophotrochozoa</taxon>
        <taxon>Annelida</taxon>
        <taxon>Clitellata</taxon>
        <taxon>Hirudinea</taxon>
        <taxon>Rhynchobdellida</taxon>
        <taxon>Glossiphoniidae</taxon>
        <taxon>Helobdella</taxon>
    </lineage>
</organism>
<reference evidence="12 14" key="2">
    <citation type="journal article" date="2013" name="Nature">
        <title>Insights into bilaterian evolution from three spiralian genomes.</title>
        <authorList>
            <person name="Simakov O."/>
            <person name="Marletaz F."/>
            <person name="Cho S.J."/>
            <person name="Edsinger-Gonzales E."/>
            <person name="Havlak P."/>
            <person name="Hellsten U."/>
            <person name="Kuo D.H."/>
            <person name="Larsson T."/>
            <person name="Lv J."/>
            <person name="Arendt D."/>
            <person name="Savage R."/>
            <person name="Osoegawa K."/>
            <person name="de Jong P."/>
            <person name="Grimwood J."/>
            <person name="Chapman J.A."/>
            <person name="Shapiro H."/>
            <person name="Aerts A."/>
            <person name="Otillar R.P."/>
            <person name="Terry A.Y."/>
            <person name="Boore J.L."/>
            <person name="Grigoriev I.V."/>
            <person name="Lindberg D.R."/>
            <person name="Seaver E.C."/>
            <person name="Weisblat D.A."/>
            <person name="Putnam N.H."/>
            <person name="Rokhsar D.S."/>
        </authorList>
    </citation>
    <scope>NUCLEOTIDE SEQUENCE</scope>
</reference>
<evidence type="ECO:0000313" key="14">
    <source>
        <dbReference type="Proteomes" id="UP000015101"/>
    </source>
</evidence>
<evidence type="ECO:0000256" key="11">
    <source>
        <dbReference type="SAM" id="Phobius"/>
    </source>
</evidence>
<evidence type="ECO:0000313" key="13">
    <source>
        <dbReference type="EnsemblMetazoa" id="HelroP63220"/>
    </source>
</evidence>
<dbReference type="PANTHER" id="PTHR21094">
    <property type="entry name" value="GOS-28 SNARE- RELATED"/>
    <property type="match status" value="1"/>
</dbReference>
<dbReference type="Pfam" id="PF12352">
    <property type="entry name" value="V-SNARE_C"/>
    <property type="match status" value="1"/>
</dbReference>
<dbReference type="RefSeq" id="XP_009009727.1">
    <property type="nucleotide sequence ID" value="XM_009011479.1"/>
</dbReference>
<gene>
    <name evidence="13" type="primary">20213474</name>
    <name evidence="12" type="ORF">HELRODRAFT_63220</name>
</gene>
<keyword evidence="8 10" id="KW-0333">Golgi apparatus</keyword>
<dbReference type="GO" id="GO:0005484">
    <property type="term" value="F:SNAP receptor activity"/>
    <property type="evidence" value="ECO:0000318"/>
    <property type="project" value="GO_Central"/>
</dbReference>
<dbReference type="GO" id="GO:0006888">
    <property type="term" value="P:endoplasmic reticulum to Golgi vesicle-mediated transport"/>
    <property type="evidence" value="ECO:0000318"/>
    <property type="project" value="GO_Central"/>
</dbReference>
<dbReference type="InterPro" id="IPR023601">
    <property type="entry name" value="Golgi_SNAP_su1"/>
</dbReference>
<dbReference type="eggNOG" id="KOG3208">
    <property type="taxonomic scope" value="Eukaryota"/>
</dbReference>
<dbReference type="PIRSF" id="PIRSF027109">
    <property type="entry name" value="Golgi_SNARE"/>
    <property type="match status" value="1"/>
</dbReference>
<evidence type="ECO:0000256" key="4">
    <source>
        <dbReference type="ARBA" id="ARBA00022448"/>
    </source>
</evidence>
<sequence length="239" mass="27607">FQELRKQARQLENEIDLKLVSFSKLGTNYRSVHDYGGLSNSVAHRLPYNNADSSKSNLSSMSEAMSIEIEHLLANLTKVNDKMSEYTQSLSMTSQNATLLHMLQRHRDILQDYSHEFHKTKSNIMAVKEREELLGSLYRDNSYKPSSQTDMYLKEHQHLINAERLVDEQINIAVNTKENLQSQRGALHSISNKVNSLTNRFPVLNNLIVKINLRKKRDSIILACVIGFCIIFIIWFLLR</sequence>